<dbReference type="EMBL" id="CP012502">
    <property type="protein sequence ID" value="AOM82945.1"/>
    <property type="molecule type" value="Genomic_DNA"/>
</dbReference>
<keyword evidence="1" id="KW-0285">Flavoprotein</keyword>
<dbReference type="GO" id="GO:0016491">
    <property type="term" value="F:oxidoreductase activity"/>
    <property type="evidence" value="ECO:0007669"/>
    <property type="project" value="UniProtKB-KW"/>
</dbReference>
<dbReference type="RefSeq" id="WP_069364979.1">
    <property type="nucleotide sequence ID" value="NZ_CP012502.1"/>
</dbReference>
<reference evidence="4 5" key="1">
    <citation type="submission" date="2015-08" db="EMBL/GenBank/DDBJ databases">
        <title>The complete genome sequence of Bacillus beveridgei MLTeJB.</title>
        <authorList>
            <person name="Hanson T.E."/>
            <person name="Mesa C."/>
            <person name="Basesman S.M."/>
            <person name="Oremland R.S."/>
        </authorList>
    </citation>
    <scope>NUCLEOTIDE SEQUENCE [LARGE SCALE GENOMIC DNA]</scope>
    <source>
        <strain evidence="4 5">MLTeJB</strain>
    </source>
</reference>
<sequence length="367" mass="40283">MYDTVVIGQGLTGLLTAIYANQYGQKTALVAKGTGKLLQSTGVMDFIPGKQADIRQWAEHVNYTVNTDGLQSAVNSFQFLMEEIHLPYEGSLSENVPLLTGAGYLKWTTLYPAAMKPVPAKGSVVIVGFDELTDFVPEYVKANLALERPNLTIHTIRLEKKVSTVRPVSQVDIAYRMDDAYERTQLLSELKVRITADCNDKVDLIVFPSILGIRQHATVLKETESALNTPVTEAPGLPPNASALRLFQGLRQHAIRSGVRFYENSEVTGFDVQQDKVFGIQTQANGKTHQITGKSFISAGGHRSLLETVEGESRNDLKNYWNAGVFPDEVPLQYGLIGGMYAILESAHTTSNMNRSLKGSETSAETV</sequence>
<keyword evidence="5" id="KW-1185">Reference proteome</keyword>
<evidence type="ECO:0000256" key="2">
    <source>
        <dbReference type="ARBA" id="ARBA00023002"/>
    </source>
</evidence>
<proteinExistence type="predicted"/>
<dbReference type="STRING" id="632773.BBEV_1584"/>
<dbReference type="Pfam" id="PF00890">
    <property type="entry name" value="FAD_binding_2"/>
    <property type="match status" value="1"/>
</dbReference>
<dbReference type="InterPro" id="IPR003953">
    <property type="entry name" value="FAD-dep_OxRdtase_2_FAD-bd"/>
</dbReference>
<evidence type="ECO:0000313" key="4">
    <source>
        <dbReference type="EMBL" id="AOM82945.1"/>
    </source>
</evidence>
<dbReference type="Proteomes" id="UP000094463">
    <property type="component" value="Chromosome"/>
</dbReference>
<accession>A0A1D7QVA7</accession>
<evidence type="ECO:0000313" key="5">
    <source>
        <dbReference type="Proteomes" id="UP000094463"/>
    </source>
</evidence>
<dbReference type="AlphaFoldDB" id="A0A1D7QVA7"/>
<evidence type="ECO:0000256" key="1">
    <source>
        <dbReference type="ARBA" id="ARBA00022630"/>
    </source>
</evidence>
<keyword evidence="2" id="KW-0560">Oxidoreductase</keyword>
<protein>
    <submittedName>
        <fullName evidence="4">Anaerobic glycerol-3-phosphate dehydrogenase subunit B</fullName>
    </submittedName>
</protein>
<feature type="domain" description="FAD-dependent oxidoreductase 2 FAD-binding" evidence="3">
    <location>
        <begin position="3"/>
        <end position="270"/>
    </location>
</feature>
<dbReference type="KEGG" id="bbev:BBEV_1584"/>
<dbReference type="Gene3D" id="3.50.50.60">
    <property type="entry name" value="FAD/NAD(P)-binding domain"/>
    <property type="match status" value="2"/>
</dbReference>
<name>A0A1D7QVA7_9BACI</name>
<dbReference type="InterPro" id="IPR036188">
    <property type="entry name" value="FAD/NAD-bd_sf"/>
</dbReference>
<organism evidence="4 5">
    <name type="scientific">Salisediminibacterium beveridgei</name>
    <dbReference type="NCBI Taxonomy" id="632773"/>
    <lineage>
        <taxon>Bacteria</taxon>
        <taxon>Bacillati</taxon>
        <taxon>Bacillota</taxon>
        <taxon>Bacilli</taxon>
        <taxon>Bacillales</taxon>
        <taxon>Bacillaceae</taxon>
        <taxon>Salisediminibacterium</taxon>
    </lineage>
</organism>
<evidence type="ECO:0000259" key="3">
    <source>
        <dbReference type="Pfam" id="PF00890"/>
    </source>
</evidence>
<gene>
    <name evidence="4" type="primary">glpB</name>
    <name evidence="4" type="ORF">BBEV_1584</name>
</gene>
<dbReference type="SUPFAM" id="SSF51905">
    <property type="entry name" value="FAD/NAD(P)-binding domain"/>
    <property type="match status" value="1"/>
</dbReference>